<gene>
    <name evidence="1" type="ORF">KSP39_PZI019073</name>
</gene>
<evidence type="ECO:0008006" key="3">
    <source>
        <dbReference type="Google" id="ProtNLM"/>
    </source>
</evidence>
<dbReference type="Proteomes" id="UP001418222">
    <property type="component" value="Unassembled WGS sequence"/>
</dbReference>
<comment type="caution">
    <text evidence="1">The sequence shown here is derived from an EMBL/GenBank/DDBJ whole genome shotgun (WGS) entry which is preliminary data.</text>
</comment>
<sequence length="120" mass="14156">MDHLMKEDKRSSLISQYDYFKKVPEESVANMFTRFSIIISELMGLDKKISLTEINNKILMCLPRSWDTRICAIRESRCQREITTKNHSRKLKSYELLLKTREPEDAMEKSSYSTKEKSIA</sequence>
<proteinExistence type="predicted"/>
<evidence type="ECO:0000313" key="1">
    <source>
        <dbReference type="EMBL" id="KAK8923656.1"/>
    </source>
</evidence>
<dbReference type="EMBL" id="JBBWWQ010000017">
    <property type="protein sequence ID" value="KAK8923656.1"/>
    <property type="molecule type" value="Genomic_DNA"/>
</dbReference>
<dbReference type="Pfam" id="PF14223">
    <property type="entry name" value="Retrotran_gag_2"/>
    <property type="match status" value="1"/>
</dbReference>
<organism evidence="1 2">
    <name type="scientific">Platanthera zijinensis</name>
    <dbReference type="NCBI Taxonomy" id="2320716"/>
    <lineage>
        <taxon>Eukaryota</taxon>
        <taxon>Viridiplantae</taxon>
        <taxon>Streptophyta</taxon>
        <taxon>Embryophyta</taxon>
        <taxon>Tracheophyta</taxon>
        <taxon>Spermatophyta</taxon>
        <taxon>Magnoliopsida</taxon>
        <taxon>Liliopsida</taxon>
        <taxon>Asparagales</taxon>
        <taxon>Orchidaceae</taxon>
        <taxon>Orchidoideae</taxon>
        <taxon>Orchideae</taxon>
        <taxon>Orchidinae</taxon>
        <taxon>Platanthera</taxon>
    </lineage>
</organism>
<keyword evidence="2" id="KW-1185">Reference proteome</keyword>
<reference evidence="1 2" key="1">
    <citation type="journal article" date="2022" name="Nat. Plants">
        <title>Genomes of leafy and leafless Platanthera orchids illuminate the evolution of mycoheterotrophy.</title>
        <authorList>
            <person name="Li M.H."/>
            <person name="Liu K.W."/>
            <person name="Li Z."/>
            <person name="Lu H.C."/>
            <person name="Ye Q.L."/>
            <person name="Zhang D."/>
            <person name="Wang J.Y."/>
            <person name="Li Y.F."/>
            <person name="Zhong Z.M."/>
            <person name="Liu X."/>
            <person name="Yu X."/>
            <person name="Liu D.K."/>
            <person name="Tu X.D."/>
            <person name="Liu B."/>
            <person name="Hao Y."/>
            <person name="Liao X.Y."/>
            <person name="Jiang Y.T."/>
            <person name="Sun W.H."/>
            <person name="Chen J."/>
            <person name="Chen Y.Q."/>
            <person name="Ai Y."/>
            <person name="Zhai J.W."/>
            <person name="Wu S.S."/>
            <person name="Zhou Z."/>
            <person name="Hsiao Y.Y."/>
            <person name="Wu W.L."/>
            <person name="Chen Y.Y."/>
            <person name="Lin Y.F."/>
            <person name="Hsu J.L."/>
            <person name="Li C.Y."/>
            <person name="Wang Z.W."/>
            <person name="Zhao X."/>
            <person name="Zhong W.Y."/>
            <person name="Ma X.K."/>
            <person name="Ma L."/>
            <person name="Huang J."/>
            <person name="Chen G.Z."/>
            <person name="Huang M.Z."/>
            <person name="Huang L."/>
            <person name="Peng D.H."/>
            <person name="Luo Y.B."/>
            <person name="Zou S.Q."/>
            <person name="Chen S.P."/>
            <person name="Lan S."/>
            <person name="Tsai W.C."/>
            <person name="Van de Peer Y."/>
            <person name="Liu Z.J."/>
        </authorList>
    </citation>
    <scope>NUCLEOTIDE SEQUENCE [LARGE SCALE GENOMIC DNA]</scope>
    <source>
        <strain evidence="1">Lor287</strain>
    </source>
</reference>
<name>A0AAP0B1M7_9ASPA</name>
<dbReference type="AlphaFoldDB" id="A0AAP0B1M7"/>
<protein>
    <recommendedName>
        <fullName evidence="3">UBN2 domain-containing protein</fullName>
    </recommendedName>
</protein>
<evidence type="ECO:0000313" key="2">
    <source>
        <dbReference type="Proteomes" id="UP001418222"/>
    </source>
</evidence>
<accession>A0AAP0B1M7</accession>